<feature type="coiled-coil region" evidence="5">
    <location>
        <begin position="386"/>
        <end position="420"/>
    </location>
</feature>
<gene>
    <name evidence="7" type="ORF">SPLIT_LOCUS7222</name>
</gene>
<dbReference type="GO" id="GO:0005929">
    <property type="term" value="C:cilium"/>
    <property type="evidence" value="ECO:0007669"/>
    <property type="project" value="UniProtKB-ARBA"/>
</dbReference>
<feature type="region of interest" description="Disordered" evidence="6">
    <location>
        <begin position="754"/>
        <end position="805"/>
    </location>
</feature>
<organism evidence="7 8">
    <name type="scientific">Spodoptera littoralis</name>
    <name type="common">Egyptian cotton leafworm</name>
    <dbReference type="NCBI Taxonomy" id="7109"/>
    <lineage>
        <taxon>Eukaryota</taxon>
        <taxon>Metazoa</taxon>
        <taxon>Ecdysozoa</taxon>
        <taxon>Arthropoda</taxon>
        <taxon>Hexapoda</taxon>
        <taxon>Insecta</taxon>
        <taxon>Pterygota</taxon>
        <taxon>Neoptera</taxon>
        <taxon>Endopterygota</taxon>
        <taxon>Lepidoptera</taxon>
        <taxon>Glossata</taxon>
        <taxon>Ditrysia</taxon>
        <taxon>Noctuoidea</taxon>
        <taxon>Noctuidae</taxon>
        <taxon>Amphipyrinae</taxon>
        <taxon>Spodoptera</taxon>
    </lineage>
</organism>
<feature type="coiled-coil region" evidence="5">
    <location>
        <begin position="1105"/>
        <end position="1139"/>
    </location>
</feature>
<dbReference type="GO" id="GO:0005634">
    <property type="term" value="C:nucleus"/>
    <property type="evidence" value="ECO:0007669"/>
    <property type="project" value="TreeGrafter"/>
</dbReference>
<evidence type="ECO:0000256" key="1">
    <source>
        <dbReference type="ARBA" id="ARBA00004496"/>
    </source>
</evidence>
<feature type="compositionally biased region" description="Basic and acidic residues" evidence="6">
    <location>
        <begin position="33"/>
        <end position="61"/>
    </location>
</feature>
<dbReference type="Proteomes" id="UP001153321">
    <property type="component" value="Chromosome 24"/>
</dbReference>
<reference evidence="7" key="1">
    <citation type="submission" date="2022-02" db="EMBL/GenBank/DDBJ databases">
        <authorList>
            <person name="King R."/>
        </authorList>
    </citation>
    <scope>NUCLEOTIDE SEQUENCE</scope>
</reference>
<feature type="coiled-coil region" evidence="5">
    <location>
        <begin position="904"/>
        <end position="931"/>
    </location>
</feature>
<keyword evidence="3" id="KW-0963">Cytoplasm</keyword>
<dbReference type="GO" id="GO:0060271">
    <property type="term" value="P:cilium assembly"/>
    <property type="evidence" value="ECO:0007669"/>
    <property type="project" value="TreeGrafter"/>
</dbReference>
<feature type="region of interest" description="Disordered" evidence="6">
    <location>
        <begin position="24"/>
        <end position="71"/>
    </location>
</feature>
<evidence type="ECO:0000256" key="2">
    <source>
        <dbReference type="ARBA" id="ARBA00007209"/>
    </source>
</evidence>
<protein>
    <recommendedName>
        <fullName evidence="9">Tektin</fullName>
    </recommendedName>
</protein>
<keyword evidence="8" id="KW-1185">Reference proteome</keyword>
<dbReference type="InterPro" id="IPR000435">
    <property type="entry name" value="Tektins"/>
</dbReference>
<dbReference type="GO" id="GO:0015630">
    <property type="term" value="C:microtubule cytoskeleton"/>
    <property type="evidence" value="ECO:0007669"/>
    <property type="project" value="TreeGrafter"/>
</dbReference>
<dbReference type="EMBL" id="LR824555">
    <property type="protein sequence ID" value="CAH1641866.1"/>
    <property type="molecule type" value="Genomic_DNA"/>
</dbReference>
<evidence type="ECO:0008006" key="9">
    <source>
        <dbReference type="Google" id="ProtNLM"/>
    </source>
</evidence>
<dbReference type="PANTHER" id="PTHR19960">
    <property type="entry name" value="TEKTIN"/>
    <property type="match status" value="1"/>
</dbReference>
<keyword evidence="4 5" id="KW-0175">Coiled coil</keyword>
<dbReference type="PANTHER" id="PTHR19960:SF12">
    <property type="entry name" value="TEKTIN-4"/>
    <property type="match status" value="1"/>
</dbReference>
<evidence type="ECO:0000256" key="3">
    <source>
        <dbReference type="ARBA" id="ARBA00022490"/>
    </source>
</evidence>
<dbReference type="InterPro" id="IPR048256">
    <property type="entry name" value="Tektin-like"/>
</dbReference>
<evidence type="ECO:0000313" key="7">
    <source>
        <dbReference type="EMBL" id="CAH1641866.1"/>
    </source>
</evidence>
<comment type="subcellular location">
    <subcellularLocation>
        <location evidence="1">Cytoplasm</location>
    </subcellularLocation>
</comment>
<dbReference type="GO" id="GO:0005737">
    <property type="term" value="C:cytoplasm"/>
    <property type="evidence" value="ECO:0007669"/>
    <property type="project" value="UniProtKB-SubCell"/>
</dbReference>
<evidence type="ECO:0000256" key="4">
    <source>
        <dbReference type="ARBA" id="ARBA00023054"/>
    </source>
</evidence>
<feature type="coiled-coil region" evidence="5">
    <location>
        <begin position="607"/>
        <end position="648"/>
    </location>
</feature>
<evidence type="ECO:0000313" key="8">
    <source>
        <dbReference type="Proteomes" id="UP001153321"/>
    </source>
</evidence>
<comment type="similarity">
    <text evidence="2">Belongs to the tektin family.</text>
</comment>
<sequence length="1227" mass="138959">MNALTTFPDDDMCPKITEEIGAFIKASKNQPKATEKPISEEGKKVEAEQKHETEARQKPEPRPPQSQPVDLDNTRTSVVVHELNALKPGPDGKVDWTPLGDLTGTRPPVNKYSLSRYSLGEWRRHNEKVLNSDVVTESNVVDYNAKTSMMQAFGTLDKQQAENNKRLKQKAKDIFRWKVEVERACKMITEEVELLEIERQRLKGASKVLMLPQSISKQCLEMRSNRSQPDLVADLAEIQLVKEMNLVNEVRETLKTTLNQIEEQLKINKAAKHRIEYDWCDKTMAYNTDTINLSLSTKSSTILFRPGSTRFGEFSAPLEYWEYFCRENIENCEAVRQKSADLRGSLNAILVNNGRKLRNQADKTDVALAETVALTTELCTKLKENLINTLQKIADMESLIQNLQDAVRKTDAAMKLAQTRLDNRNNWRPHGESVRDQPHIGLIEEVKKIHETVTSLLGQLKNAERIRIIKKSTMQQPTSFPDKEQCPTKQEMAAYKLSQKSPTHALQEIEEAKEQQREKMVTVDAPKPAEAAADLKMKQEEIRRTSPELAGIDDFHYLPNLKPGPDGKVDWSPLGDMTGTRPPVNKYSLNRTDMALAETVAITTELCTKLEENLRSTLQRIADMEALIEDLQASVRKMDNAMKLAQTRLDNRNNWRPHGENVRDQPHVGLIEEVKKIHETVTSLLGQLKNAERLRAGLVNKRHELERAIASKRKTLNIDRDRCGVMSQPTAWNMDKLTCPYICPNAPPSNFDKPVYLKGGHRKSHDNPFASPYVPGSVQPPEKKQYPPDAPPRYLPQQTDSTSGDVLGMGPIGPWAAGHLDWTPQAGMTGVRPVVDKYSITRYSTGEWRRNNLRTLTPRATDKAKALDASIKGDLAKAIKGMDDMQDGCNKKLKTRVKTLAHWKKQVQNTLKAISDEIETLDANRQKLKSASRILMLPEAISRECLELRTFRYEPDLVRDDAEQELIKEVSIVGEIRRVFQETLAKVEVQMANNRAAKAAIEFDWSDKISTLKIDNQNLNLTPDSNLILHHPGVARWPENATSLEYWEHYCKESIRNCEEVRQKSENLRGDLMTIIVKGSQDMKIQGDRTNLALAETVSATEQLCAKLEETLKDNLKTIADVENLIDYLKESLRNIDERDKLSNTRLLNRNYGRPNVENCRDEAQYGLMGEAKFIKETADSLKVPCKFGGTVGAVAKGRKVPRARFPHGTTMCDPQFVVLGLGVKFM</sequence>
<evidence type="ECO:0000256" key="5">
    <source>
        <dbReference type="SAM" id="Coils"/>
    </source>
</evidence>
<evidence type="ECO:0000256" key="6">
    <source>
        <dbReference type="SAM" id="MobiDB-lite"/>
    </source>
</evidence>
<feature type="coiled-coil region" evidence="5">
    <location>
        <begin position="178"/>
        <end position="205"/>
    </location>
</feature>
<proteinExistence type="inferred from homology"/>
<dbReference type="AlphaFoldDB" id="A0A9P0N256"/>
<dbReference type="Pfam" id="PF03148">
    <property type="entry name" value="Tektin"/>
    <property type="match status" value="3"/>
</dbReference>
<accession>A0A9P0N256</accession>
<dbReference type="GO" id="GO:0060294">
    <property type="term" value="P:cilium movement involved in cell motility"/>
    <property type="evidence" value="ECO:0007669"/>
    <property type="project" value="InterPro"/>
</dbReference>
<feature type="coiled-coil region" evidence="5">
    <location>
        <begin position="244"/>
        <end position="271"/>
    </location>
</feature>
<name>A0A9P0N256_SPOLI</name>